<reference evidence="4" key="2">
    <citation type="submission" date="2015-01" db="EMBL/GenBank/DDBJ databases">
        <title>Evolutionary Origins and Diversification of the Mycorrhizal Mutualists.</title>
        <authorList>
            <consortium name="DOE Joint Genome Institute"/>
            <consortium name="Mycorrhizal Genomics Consortium"/>
            <person name="Kohler A."/>
            <person name="Kuo A."/>
            <person name="Nagy L.G."/>
            <person name="Floudas D."/>
            <person name="Copeland A."/>
            <person name="Barry K.W."/>
            <person name="Cichocki N."/>
            <person name="Veneault-Fourrey C."/>
            <person name="LaButti K."/>
            <person name="Lindquist E.A."/>
            <person name="Lipzen A."/>
            <person name="Lundell T."/>
            <person name="Morin E."/>
            <person name="Murat C."/>
            <person name="Riley R."/>
            <person name="Ohm R."/>
            <person name="Sun H."/>
            <person name="Tunlid A."/>
            <person name="Henrissat B."/>
            <person name="Grigoriev I.V."/>
            <person name="Hibbett D.S."/>
            <person name="Martin F."/>
        </authorList>
    </citation>
    <scope>NUCLEOTIDE SEQUENCE [LARGE SCALE GENOMIC DNA]</scope>
    <source>
        <strain evidence="4">MAFF 305830</strain>
    </source>
</reference>
<keyword evidence="1" id="KW-0677">Repeat</keyword>
<organism evidence="3 4">
    <name type="scientific">Serendipita vermifera MAFF 305830</name>
    <dbReference type="NCBI Taxonomy" id="933852"/>
    <lineage>
        <taxon>Eukaryota</taxon>
        <taxon>Fungi</taxon>
        <taxon>Dikarya</taxon>
        <taxon>Basidiomycota</taxon>
        <taxon>Agaricomycotina</taxon>
        <taxon>Agaricomycetes</taxon>
        <taxon>Sebacinales</taxon>
        <taxon>Serendipitaceae</taxon>
        <taxon>Serendipita</taxon>
    </lineage>
</organism>
<dbReference type="PANTHER" id="PTHR10039">
    <property type="entry name" value="AMELOGENIN"/>
    <property type="match status" value="1"/>
</dbReference>
<protein>
    <recommendedName>
        <fullName evidence="2">Nephrocystin 3-like N-terminal domain-containing protein</fullName>
    </recommendedName>
</protein>
<dbReference type="OrthoDB" id="4760524at2759"/>
<dbReference type="SUPFAM" id="SSF52540">
    <property type="entry name" value="P-loop containing nucleoside triphosphate hydrolases"/>
    <property type="match status" value="1"/>
</dbReference>
<evidence type="ECO:0000313" key="3">
    <source>
        <dbReference type="EMBL" id="KIM22661.1"/>
    </source>
</evidence>
<gene>
    <name evidence="3" type="ORF">M408DRAFT_78708</name>
</gene>
<dbReference type="InterPro" id="IPR056884">
    <property type="entry name" value="NPHP3-like_N"/>
</dbReference>
<proteinExistence type="predicted"/>
<dbReference type="Pfam" id="PF24883">
    <property type="entry name" value="NPHP3_N"/>
    <property type="match status" value="1"/>
</dbReference>
<dbReference type="AlphaFoldDB" id="A0A0C3ATS7"/>
<dbReference type="InterPro" id="IPR027417">
    <property type="entry name" value="P-loop_NTPase"/>
</dbReference>
<dbReference type="HOGENOM" id="CLU_000288_6_8_1"/>
<evidence type="ECO:0000259" key="2">
    <source>
        <dbReference type="Pfam" id="PF24883"/>
    </source>
</evidence>
<feature type="non-terminal residue" evidence="3">
    <location>
        <position position="206"/>
    </location>
</feature>
<evidence type="ECO:0000313" key="4">
    <source>
        <dbReference type="Proteomes" id="UP000054097"/>
    </source>
</evidence>
<dbReference type="EMBL" id="KN824350">
    <property type="protein sequence ID" value="KIM22661.1"/>
    <property type="molecule type" value="Genomic_DNA"/>
</dbReference>
<reference evidence="3 4" key="1">
    <citation type="submission" date="2014-04" db="EMBL/GenBank/DDBJ databases">
        <authorList>
            <consortium name="DOE Joint Genome Institute"/>
            <person name="Kuo A."/>
            <person name="Zuccaro A."/>
            <person name="Kohler A."/>
            <person name="Nagy L.G."/>
            <person name="Floudas D."/>
            <person name="Copeland A."/>
            <person name="Barry K.W."/>
            <person name="Cichocki N."/>
            <person name="Veneault-Fourrey C."/>
            <person name="LaButti K."/>
            <person name="Lindquist E.A."/>
            <person name="Lipzen A."/>
            <person name="Lundell T."/>
            <person name="Morin E."/>
            <person name="Murat C."/>
            <person name="Sun H."/>
            <person name="Tunlid A."/>
            <person name="Henrissat B."/>
            <person name="Grigoriev I.V."/>
            <person name="Hibbett D.S."/>
            <person name="Martin F."/>
            <person name="Nordberg H.P."/>
            <person name="Cantor M.N."/>
            <person name="Hua S.X."/>
        </authorList>
    </citation>
    <scope>NUCLEOTIDE SEQUENCE [LARGE SCALE GENOMIC DNA]</scope>
    <source>
        <strain evidence="3 4">MAFF 305830</strain>
    </source>
</reference>
<name>A0A0C3ATS7_SERVB</name>
<evidence type="ECO:0000256" key="1">
    <source>
        <dbReference type="ARBA" id="ARBA00022737"/>
    </source>
</evidence>
<keyword evidence="4" id="KW-1185">Reference proteome</keyword>
<sequence>MVRTVIKRNHPSSLYSLAHQLRKVLPNVYGVQHVPCLSGTRTKTLAAISKWADEETKARPIFLLLDVAGSGKSTVAKHMANQWTREGRLLARFFFSRDTKTTMSTDDFCLTVANALISRDPELKPPVKAFEELPDFGLFSFEEKFNGLVISPLEKLNRDAILIIDALDECDNENGSRDELLNALCGQQASTPRLRILATGRPEFDI</sequence>
<accession>A0A0C3ATS7</accession>
<feature type="domain" description="Nephrocystin 3-like N-terminal" evidence="2">
    <location>
        <begin position="47"/>
        <end position="201"/>
    </location>
</feature>
<dbReference type="Gene3D" id="3.40.50.300">
    <property type="entry name" value="P-loop containing nucleotide triphosphate hydrolases"/>
    <property type="match status" value="1"/>
</dbReference>
<dbReference type="Proteomes" id="UP000054097">
    <property type="component" value="Unassembled WGS sequence"/>
</dbReference>
<dbReference type="STRING" id="933852.A0A0C3ATS7"/>